<dbReference type="InterPro" id="IPR029021">
    <property type="entry name" value="Prot-tyrosine_phosphatase-like"/>
</dbReference>
<evidence type="ECO:0000259" key="9">
    <source>
        <dbReference type="PROSITE" id="PS51747"/>
    </source>
</evidence>
<protein>
    <recommendedName>
        <fullName evidence="8">tRNA-specific adenosine deaminase</fullName>
        <ecNumber evidence="8">3.5.4.33</ecNumber>
    </recommendedName>
</protein>
<evidence type="ECO:0000313" key="10">
    <source>
        <dbReference type="EMBL" id="QKJ67600.1"/>
    </source>
</evidence>
<dbReference type="RefSeq" id="WP_173534101.1">
    <property type="nucleotide sequence ID" value="NZ_CP054143.1"/>
</dbReference>
<dbReference type="EC" id="3.5.4.33" evidence="8"/>
<organism evidence="10 11">
    <name type="scientific">Deefgea piscis</name>
    <dbReference type="NCBI Taxonomy" id="2739061"/>
    <lineage>
        <taxon>Bacteria</taxon>
        <taxon>Pseudomonadati</taxon>
        <taxon>Pseudomonadota</taxon>
        <taxon>Betaproteobacteria</taxon>
        <taxon>Neisseriales</taxon>
        <taxon>Chitinibacteraceae</taxon>
        <taxon>Deefgea</taxon>
    </lineage>
</organism>
<reference evidence="10 11" key="1">
    <citation type="submission" date="2020-05" db="EMBL/GenBank/DDBJ databases">
        <title>Complete genome sequence of Deefgea sp. D17.</title>
        <authorList>
            <person name="Bae J.-W."/>
            <person name="Han J.E."/>
        </authorList>
    </citation>
    <scope>NUCLEOTIDE SEQUENCE [LARGE SCALE GENOMIC DNA]</scope>
    <source>
        <strain evidence="10 11">D17</strain>
    </source>
</reference>
<comment type="cofactor">
    <cofactor evidence="8">
        <name>Zn(2+)</name>
        <dbReference type="ChEBI" id="CHEBI:29105"/>
    </cofactor>
    <text evidence="8">Binds 1 zinc ion per subunit.</text>
</comment>
<evidence type="ECO:0000256" key="4">
    <source>
        <dbReference type="ARBA" id="ARBA00022723"/>
    </source>
</evidence>
<sequence>MSYTDLDFMQAALQQAELALALGEVPVGAVVVHQGQIIGRGHNQPIHRHDPSAHAEMLAIRQAAQHLGNYRLPECELFITLEPCLMCSGVILQSRIARVVYALPEPKTGAAGSVCNPYLEPRLNHHTQIEHGAGGEQAKQLLQAFFAQKRQTSIPVPPLQIAGLANFRDLGGIKTTAGKTIRSRMLFRSDQLAGLQDQQAFAALAIRTIWDFRTSAEIARDPDPQWPAVQYHTADVLAQSQLQSALSLNALLADPSQLNLHLGQGRAALLMADIYREMVRNTHAQEVMRQWLHSLCSPAQYPVLWHCTAGKDRTGWATVLLLTILGVPHERILRDYLASNALVLHKYQALIAQGVASGVEAELFNALLGVDAHYLKAALHEVKKISGTLPRYIEHVLGLSPQQQAQIRSYLLD</sequence>
<dbReference type="GO" id="GO:0008270">
    <property type="term" value="F:zinc ion binding"/>
    <property type="evidence" value="ECO:0007669"/>
    <property type="project" value="UniProtKB-UniRule"/>
</dbReference>
<keyword evidence="3 8" id="KW-0819">tRNA processing</keyword>
<name>A0A6M8SWB7_9NEIS</name>
<evidence type="ECO:0000256" key="1">
    <source>
        <dbReference type="ARBA" id="ARBA00010669"/>
    </source>
</evidence>
<dbReference type="InterPro" id="IPR026893">
    <property type="entry name" value="Tyr/Ser_Pase_IphP-type"/>
</dbReference>
<evidence type="ECO:0000256" key="7">
    <source>
        <dbReference type="ARBA" id="ARBA00048045"/>
    </source>
</evidence>
<evidence type="ECO:0000256" key="6">
    <source>
        <dbReference type="ARBA" id="ARBA00022833"/>
    </source>
</evidence>
<keyword evidence="4 8" id="KW-0479">Metal-binding</keyword>
<dbReference type="SUPFAM" id="SSF52799">
    <property type="entry name" value="(Phosphotyrosine protein) phosphatases II"/>
    <property type="match status" value="1"/>
</dbReference>
<keyword evidence="6 8" id="KW-0862">Zinc</keyword>
<dbReference type="InterPro" id="IPR016192">
    <property type="entry name" value="APOBEC/CMP_deaminase_Zn-bd"/>
</dbReference>
<dbReference type="Gene3D" id="3.90.190.10">
    <property type="entry name" value="Protein tyrosine phosphatase superfamily"/>
    <property type="match status" value="1"/>
</dbReference>
<dbReference type="FunFam" id="3.40.140.10:FF:000005">
    <property type="entry name" value="tRNA-specific adenosine deaminase"/>
    <property type="match status" value="1"/>
</dbReference>
<dbReference type="NCBIfam" id="NF008113">
    <property type="entry name" value="PRK10860.1"/>
    <property type="match status" value="1"/>
</dbReference>
<dbReference type="PROSITE" id="PS51747">
    <property type="entry name" value="CYT_DCMP_DEAMINASES_2"/>
    <property type="match status" value="1"/>
</dbReference>
<comment type="similarity">
    <text evidence="1">Belongs to the cytidine and deoxycytidylate deaminase family. ADAT2 subfamily.</text>
</comment>
<dbReference type="SUPFAM" id="SSF53927">
    <property type="entry name" value="Cytidine deaminase-like"/>
    <property type="match status" value="1"/>
</dbReference>
<dbReference type="GO" id="GO:0002100">
    <property type="term" value="P:tRNA wobble adenosine to inosine editing"/>
    <property type="evidence" value="ECO:0007669"/>
    <property type="project" value="UniProtKB-UniRule"/>
</dbReference>
<dbReference type="InterPro" id="IPR002125">
    <property type="entry name" value="CMP_dCMP_dom"/>
</dbReference>
<comment type="catalytic activity">
    <reaction evidence="7 8">
        <text>adenosine(34) in tRNA + H2O + H(+) = inosine(34) in tRNA + NH4(+)</text>
        <dbReference type="Rhea" id="RHEA:43168"/>
        <dbReference type="Rhea" id="RHEA-COMP:10373"/>
        <dbReference type="Rhea" id="RHEA-COMP:10374"/>
        <dbReference type="ChEBI" id="CHEBI:15377"/>
        <dbReference type="ChEBI" id="CHEBI:15378"/>
        <dbReference type="ChEBI" id="CHEBI:28938"/>
        <dbReference type="ChEBI" id="CHEBI:74411"/>
        <dbReference type="ChEBI" id="CHEBI:82852"/>
        <dbReference type="EC" id="3.5.4.33"/>
    </reaction>
</comment>
<evidence type="ECO:0000256" key="8">
    <source>
        <dbReference type="HAMAP-Rule" id="MF_00972"/>
    </source>
</evidence>
<feature type="domain" description="CMP/dCMP-type deaminase" evidence="9">
    <location>
        <begin position="3"/>
        <end position="115"/>
    </location>
</feature>
<feature type="binding site" evidence="8">
    <location>
        <position position="87"/>
    </location>
    <ligand>
        <name>Zn(2+)</name>
        <dbReference type="ChEBI" id="CHEBI:29105"/>
        <note>catalytic</note>
    </ligand>
</feature>
<dbReference type="GO" id="GO:0004721">
    <property type="term" value="F:phosphoprotein phosphatase activity"/>
    <property type="evidence" value="ECO:0007669"/>
    <property type="project" value="InterPro"/>
</dbReference>
<dbReference type="InterPro" id="IPR028883">
    <property type="entry name" value="tRNA_aden_deaminase"/>
</dbReference>
<dbReference type="Gene3D" id="3.40.140.10">
    <property type="entry name" value="Cytidine Deaminase, domain 2"/>
    <property type="match status" value="1"/>
</dbReference>
<keyword evidence="5 8" id="KW-0378">Hydrolase</keyword>
<dbReference type="EMBL" id="CP054143">
    <property type="protein sequence ID" value="QKJ67600.1"/>
    <property type="molecule type" value="Genomic_DNA"/>
</dbReference>
<dbReference type="Proteomes" id="UP000504844">
    <property type="component" value="Chromosome"/>
</dbReference>
<evidence type="ECO:0000256" key="5">
    <source>
        <dbReference type="ARBA" id="ARBA00022801"/>
    </source>
</evidence>
<evidence type="ECO:0000256" key="3">
    <source>
        <dbReference type="ARBA" id="ARBA00022694"/>
    </source>
</evidence>
<comment type="function">
    <text evidence="8">Catalyzes the deamination of adenosine to inosine at the wobble position 34 of tRNA(Arg2).</text>
</comment>
<dbReference type="AlphaFoldDB" id="A0A6M8SWB7"/>
<dbReference type="CDD" id="cd01285">
    <property type="entry name" value="nucleoside_deaminase"/>
    <property type="match status" value="1"/>
</dbReference>
<accession>A0A6M8SWB7</accession>
<feature type="active site" description="Proton donor" evidence="8">
    <location>
        <position position="56"/>
    </location>
</feature>
<gene>
    <name evidence="8" type="primary">tadA</name>
    <name evidence="10" type="ORF">HQN60_13255</name>
</gene>
<comment type="subunit">
    <text evidence="2 8">Homodimer.</text>
</comment>
<feature type="binding site" evidence="8">
    <location>
        <position position="54"/>
    </location>
    <ligand>
        <name>Zn(2+)</name>
        <dbReference type="ChEBI" id="CHEBI:29105"/>
        <note>catalytic</note>
    </ligand>
</feature>
<feature type="binding site" evidence="8">
    <location>
        <position position="84"/>
    </location>
    <ligand>
        <name>Zn(2+)</name>
        <dbReference type="ChEBI" id="CHEBI:29105"/>
        <note>catalytic</note>
    </ligand>
</feature>
<dbReference type="PANTHER" id="PTHR11079">
    <property type="entry name" value="CYTOSINE DEAMINASE FAMILY MEMBER"/>
    <property type="match status" value="1"/>
</dbReference>
<dbReference type="PROSITE" id="PS00903">
    <property type="entry name" value="CYT_DCMP_DEAMINASES_1"/>
    <property type="match status" value="1"/>
</dbReference>
<dbReference type="InterPro" id="IPR016193">
    <property type="entry name" value="Cytidine_deaminase-like"/>
</dbReference>
<dbReference type="HAMAP" id="MF_00972">
    <property type="entry name" value="tRNA_aden_deaminase"/>
    <property type="match status" value="1"/>
</dbReference>
<proteinExistence type="inferred from homology"/>
<keyword evidence="11" id="KW-1185">Reference proteome</keyword>
<dbReference type="KEGG" id="dee:HQN60_13255"/>
<dbReference type="Pfam" id="PF00383">
    <property type="entry name" value="dCMP_cyt_deam_1"/>
    <property type="match status" value="1"/>
</dbReference>
<dbReference type="Pfam" id="PF13350">
    <property type="entry name" value="Y_phosphatase3"/>
    <property type="match status" value="1"/>
</dbReference>
<evidence type="ECO:0000313" key="11">
    <source>
        <dbReference type="Proteomes" id="UP000504844"/>
    </source>
</evidence>
<evidence type="ECO:0000256" key="2">
    <source>
        <dbReference type="ARBA" id="ARBA00011738"/>
    </source>
</evidence>
<dbReference type="PANTHER" id="PTHR11079:SF202">
    <property type="entry name" value="TRNA-SPECIFIC ADENOSINE DEAMINASE"/>
    <property type="match status" value="1"/>
</dbReference>
<dbReference type="GO" id="GO:0052717">
    <property type="term" value="F:tRNA-specific adenosine-34 deaminase activity"/>
    <property type="evidence" value="ECO:0007669"/>
    <property type="project" value="UniProtKB-UniRule"/>
</dbReference>